<evidence type="ECO:0000313" key="3">
    <source>
        <dbReference type="Proteomes" id="UP001424441"/>
    </source>
</evidence>
<dbReference type="RefSeq" id="WP_343801364.1">
    <property type="nucleotide sequence ID" value="NZ_BAAADE010000001.1"/>
</dbReference>
<dbReference type="EMBL" id="BAAADE010000001">
    <property type="protein sequence ID" value="GAA0594323.1"/>
    <property type="molecule type" value="Genomic_DNA"/>
</dbReference>
<proteinExistence type="predicted"/>
<dbReference type="Proteomes" id="UP001424441">
    <property type="component" value="Unassembled WGS sequence"/>
</dbReference>
<evidence type="ECO:0000256" key="1">
    <source>
        <dbReference type="SAM" id="MobiDB-lite"/>
    </source>
</evidence>
<feature type="region of interest" description="Disordered" evidence="1">
    <location>
        <begin position="1"/>
        <end position="25"/>
    </location>
</feature>
<organism evidence="2 3">
    <name type="scientific">Paenochrobactrum glaciei</name>
    <dbReference type="NCBI Taxonomy" id="486407"/>
    <lineage>
        <taxon>Bacteria</taxon>
        <taxon>Pseudomonadati</taxon>
        <taxon>Pseudomonadota</taxon>
        <taxon>Alphaproteobacteria</taxon>
        <taxon>Hyphomicrobiales</taxon>
        <taxon>Brucellaceae</taxon>
        <taxon>Paenochrobactrum</taxon>
    </lineage>
</organism>
<evidence type="ECO:0000313" key="2">
    <source>
        <dbReference type="EMBL" id="GAA0594323.1"/>
    </source>
</evidence>
<comment type="caution">
    <text evidence="2">The sequence shown here is derived from an EMBL/GenBank/DDBJ whole genome shotgun (WGS) entry which is preliminary data.</text>
</comment>
<accession>A0ABP3QTU9</accession>
<sequence length="87" mass="9124">MFHGSGTLSKLPPLTAKKAGKPAWKTINKPAKPVATIPKMKAVVKLAEKLGKTVTGLSVNGDGGFTIKLSDPNAQDSIINPFDVVLK</sequence>
<reference evidence="3" key="1">
    <citation type="journal article" date="2019" name="Int. J. Syst. Evol. Microbiol.">
        <title>The Global Catalogue of Microorganisms (GCM) 10K type strain sequencing project: providing services to taxonomists for standard genome sequencing and annotation.</title>
        <authorList>
            <consortium name="The Broad Institute Genomics Platform"/>
            <consortium name="The Broad Institute Genome Sequencing Center for Infectious Disease"/>
            <person name="Wu L."/>
            <person name="Ma J."/>
        </authorList>
    </citation>
    <scope>NUCLEOTIDE SEQUENCE [LARGE SCALE GENOMIC DNA]</scope>
    <source>
        <strain evidence="3">JCM 15115</strain>
    </source>
</reference>
<gene>
    <name evidence="2" type="ORF">GCM10008943_06750</name>
</gene>
<keyword evidence="3" id="KW-1185">Reference proteome</keyword>
<protein>
    <submittedName>
        <fullName evidence="2">Uncharacterized protein</fullName>
    </submittedName>
</protein>
<name>A0ABP3QTU9_9HYPH</name>